<evidence type="ECO:0000313" key="2">
    <source>
        <dbReference type="EMBL" id="KAK8764985.1"/>
    </source>
</evidence>
<evidence type="ECO:0000256" key="1">
    <source>
        <dbReference type="SAM" id="MobiDB-lite"/>
    </source>
</evidence>
<accession>A0AAQ4DR95</accession>
<evidence type="ECO:0000313" key="3">
    <source>
        <dbReference type="Proteomes" id="UP001321473"/>
    </source>
</evidence>
<feature type="region of interest" description="Disordered" evidence="1">
    <location>
        <begin position="58"/>
        <end position="82"/>
    </location>
</feature>
<dbReference type="Proteomes" id="UP001321473">
    <property type="component" value="Unassembled WGS sequence"/>
</dbReference>
<feature type="compositionally biased region" description="Basic and acidic residues" evidence="1">
    <location>
        <begin position="58"/>
        <end position="68"/>
    </location>
</feature>
<dbReference type="AlphaFoldDB" id="A0AAQ4DR95"/>
<comment type="caution">
    <text evidence="2">The sequence shown here is derived from an EMBL/GenBank/DDBJ whole genome shotgun (WGS) entry which is preliminary data.</text>
</comment>
<gene>
    <name evidence="2" type="ORF">V5799_032406</name>
</gene>
<proteinExistence type="predicted"/>
<feature type="region of interest" description="Disordered" evidence="1">
    <location>
        <begin position="1"/>
        <end position="26"/>
    </location>
</feature>
<name>A0AAQ4DR95_AMBAM</name>
<reference evidence="2 3" key="1">
    <citation type="journal article" date="2023" name="Arcadia Sci">
        <title>De novo assembly of a long-read Amblyomma americanum tick genome.</title>
        <authorList>
            <person name="Chou S."/>
            <person name="Poskanzer K.E."/>
            <person name="Rollins M."/>
            <person name="Thuy-Boun P.S."/>
        </authorList>
    </citation>
    <scope>NUCLEOTIDE SEQUENCE [LARGE SCALE GENOMIC DNA]</scope>
    <source>
        <strain evidence="2">F_SG_1</strain>
        <tissue evidence="2">Salivary glands</tissue>
    </source>
</reference>
<organism evidence="2 3">
    <name type="scientific">Amblyomma americanum</name>
    <name type="common">Lone star tick</name>
    <dbReference type="NCBI Taxonomy" id="6943"/>
    <lineage>
        <taxon>Eukaryota</taxon>
        <taxon>Metazoa</taxon>
        <taxon>Ecdysozoa</taxon>
        <taxon>Arthropoda</taxon>
        <taxon>Chelicerata</taxon>
        <taxon>Arachnida</taxon>
        <taxon>Acari</taxon>
        <taxon>Parasitiformes</taxon>
        <taxon>Ixodida</taxon>
        <taxon>Ixodoidea</taxon>
        <taxon>Ixodidae</taxon>
        <taxon>Amblyomminae</taxon>
        <taxon>Amblyomma</taxon>
    </lineage>
</organism>
<keyword evidence="3" id="KW-1185">Reference proteome</keyword>
<sequence>MGISLPLKQPSLSIQPGGHRPRKEHEAAVWQRDVEESPRPSIDCFIIWGCGQAPYVDRERPAERDRRQRPFPCQGCSVQHYE</sequence>
<protein>
    <submittedName>
        <fullName evidence="2">Uncharacterized protein</fullName>
    </submittedName>
</protein>
<dbReference type="EMBL" id="JARKHS020027850">
    <property type="protein sequence ID" value="KAK8764985.1"/>
    <property type="molecule type" value="Genomic_DNA"/>
</dbReference>